<sequence length="302" mass="32874">MQSWAVDFSDANLRAAAKKRQDELAASTTQPTASLIAPANGDQPAVPLYLYRSKNAPQLSPLIYFIHGGGYLMGNAKSKGTRLMQLANELNATVASVEYRLASVAPFPADLNDAYSGLKYLFENAKSLGLDKRKVIVMGESAGGGLAARLALYARDKGELSLAGQVLVYPMLDHRTGGADSIYDDKNTGEFVWTAAANVAGWTALRGGQAISEEQMPYFSPALAKNLQGLPQVFMVTGELDLFVHEDIDYANRLLANGVSTELLVIPNVFHSFDSVNENSPQMKLYFRLRNEAIERMFKAAK</sequence>
<gene>
    <name evidence="3" type="ORF">CCV52592_1415</name>
</gene>
<dbReference type="InterPro" id="IPR029058">
    <property type="entry name" value="AB_hydrolase_fold"/>
</dbReference>
<dbReference type="OrthoDB" id="24847at2"/>
<feature type="domain" description="Alpha/beta hydrolase fold-3" evidence="2">
    <location>
        <begin position="64"/>
        <end position="273"/>
    </location>
</feature>
<dbReference type="InterPro" id="IPR050300">
    <property type="entry name" value="GDXG_lipolytic_enzyme"/>
</dbReference>
<evidence type="ECO:0000313" key="4">
    <source>
        <dbReference type="Proteomes" id="UP000006380"/>
    </source>
</evidence>
<name>A7GY35_CAMC5</name>
<dbReference type="Pfam" id="PF07859">
    <property type="entry name" value="Abhydrolase_3"/>
    <property type="match status" value="1"/>
</dbReference>
<dbReference type="EMBL" id="CP000767">
    <property type="protein sequence ID" value="EAU00452.1"/>
    <property type="molecule type" value="Genomic_DNA"/>
</dbReference>
<dbReference type="RefSeq" id="WP_011992195.1">
    <property type="nucleotide sequence ID" value="NC_009715.2"/>
</dbReference>
<evidence type="ECO:0000259" key="2">
    <source>
        <dbReference type="Pfam" id="PF07859"/>
    </source>
</evidence>
<dbReference type="HOGENOM" id="CLU_012494_6_1_7"/>
<dbReference type="InterPro" id="IPR013094">
    <property type="entry name" value="AB_hydrolase_3"/>
</dbReference>
<dbReference type="Proteomes" id="UP000006380">
    <property type="component" value="Chromosome"/>
</dbReference>
<protein>
    <submittedName>
        <fullName evidence="3">Alpha/beta hydrolase family protein</fullName>
    </submittedName>
</protein>
<dbReference type="SUPFAM" id="SSF53474">
    <property type="entry name" value="alpha/beta-Hydrolases"/>
    <property type="match status" value="1"/>
</dbReference>
<organism evidence="3 4">
    <name type="scientific">Campylobacter curvus (strain 525.92)</name>
    <dbReference type="NCBI Taxonomy" id="360105"/>
    <lineage>
        <taxon>Bacteria</taxon>
        <taxon>Pseudomonadati</taxon>
        <taxon>Campylobacterota</taxon>
        <taxon>Epsilonproteobacteria</taxon>
        <taxon>Campylobacterales</taxon>
        <taxon>Campylobacteraceae</taxon>
        <taxon>Campylobacter</taxon>
    </lineage>
</organism>
<dbReference type="PANTHER" id="PTHR48081">
    <property type="entry name" value="AB HYDROLASE SUPERFAMILY PROTEIN C4A8.06C"/>
    <property type="match status" value="1"/>
</dbReference>
<dbReference type="STRING" id="360105.CCV52592_1415"/>
<dbReference type="AlphaFoldDB" id="A7GY35"/>
<evidence type="ECO:0000313" key="3">
    <source>
        <dbReference type="EMBL" id="EAU00452.1"/>
    </source>
</evidence>
<keyword evidence="1 3" id="KW-0378">Hydrolase</keyword>
<reference evidence="3" key="1">
    <citation type="submission" date="2016-07" db="EMBL/GenBank/DDBJ databases">
        <title>Comparative genomics of the Campylobacter concisus group.</title>
        <authorList>
            <person name="Miller W.G."/>
            <person name="Yee E."/>
            <person name="Chapman M.H."/>
            <person name="Huynh S."/>
            <person name="Bono J.L."/>
            <person name="On S.L.W."/>
            <person name="StLeger J."/>
            <person name="Foster G."/>
            <person name="Parker C.T."/>
        </authorList>
    </citation>
    <scope>NUCLEOTIDE SEQUENCE</scope>
    <source>
        <strain evidence="3">525.92</strain>
    </source>
</reference>
<keyword evidence="4" id="KW-1185">Reference proteome</keyword>
<dbReference type="GO" id="GO:0016787">
    <property type="term" value="F:hydrolase activity"/>
    <property type="evidence" value="ECO:0007669"/>
    <property type="project" value="UniProtKB-KW"/>
</dbReference>
<dbReference type="PANTHER" id="PTHR48081:SF8">
    <property type="entry name" value="ALPHA_BETA HYDROLASE FOLD-3 DOMAIN-CONTAINING PROTEIN-RELATED"/>
    <property type="match status" value="1"/>
</dbReference>
<dbReference type="Gene3D" id="3.40.50.1820">
    <property type="entry name" value="alpha/beta hydrolase"/>
    <property type="match status" value="1"/>
</dbReference>
<proteinExistence type="predicted"/>
<evidence type="ECO:0000256" key="1">
    <source>
        <dbReference type="ARBA" id="ARBA00022801"/>
    </source>
</evidence>
<accession>A7GY35</accession>
<dbReference type="KEGG" id="ccv:CCV52592_1415"/>